<sequence length="307" mass="33770">MSKQPSMVCTSIKSHGDVDRGPTEIYGHGELLLRIGNGGAGALGLVRALAEDYLATLPSSFSITWTCNHSRNTQLALLHDYIDIALTYERDQEQLAAKEGWSVTAGCAFHDHFVLAGPIADPAGIGHARSLSEGMQRIAEKRCLFHARADSSATMWKERALWAAAGIEPWEDDAATTWYRTSLLNPADALQGADKAGAYLLTDRSTLLRQTGMQTTRETTVFFEPGQGNDVLMNSCYALYRMNTERVKAVNEFLKYVWSERGQEVIGSFGRTSIGVPLFATLDEGFSKTKLNGGRPRDGRWIHAPKL</sequence>
<feature type="domain" description="PBP" evidence="1">
    <location>
        <begin position="45"/>
        <end position="260"/>
    </location>
</feature>
<dbReference type="InterPro" id="IPR052738">
    <property type="entry name" value="ABC-Tungstate_binding"/>
</dbReference>
<proteinExistence type="predicted"/>
<dbReference type="Proteomes" id="UP000077069">
    <property type="component" value="Unassembled WGS sequence"/>
</dbReference>
<evidence type="ECO:0000313" key="2">
    <source>
        <dbReference type="EMBL" id="OAG11664.1"/>
    </source>
</evidence>
<dbReference type="PANTHER" id="PTHR37945">
    <property type="entry name" value="EXTRACELLULAR TUNGSTATE BINDING PROTEIN"/>
    <property type="match status" value="1"/>
</dbReference>
<gene>
    <name evidence="2" type="ORF">CC84DRAFT_1107350</name>
</gene>
<dbReference type="GeneID" id="28758657"/>
<evidence type="ECO:0000259" key="1">
    <source>
        <dbReference type="Pfam" id="PF12849"/>
    </source>
</evidence>
<dbReference type="SUPFAM" id="SSF53850">
    <property type="entry name" value="Periplasmic binding protein-like II"/>
    <property type="match status" value="1"/>
</dbReference>
<dbReference type="EMBL" id="KV441548">
    <property type="protein sequence ID" value="OAG11664.1"/>
    <property type="molecule type" value="Genomic_DNA"/>
</dbReference>
<name>A0A177CVR8_9PLEO</name>
<dbReference type="RefSeq" id="XP_018042029.1">
    <property type="nucleotide sequence ID" value="XM_018175171.1"/>
</dbReference>
<protein>
    <recommendedName>
        <fullName evidence="1">PBP domain-containing protein</fullName>
    </recommendedName>
</protein>
<dbReference type="PANTHER" id="PTHR37945:SF1">
    <property type="entry name" value="EXTRACELLULAR TUNGSTATE BINDING PROTEIN"/>
    <property type="match status" value="1"/>
</dbReference>
<dbReference type="Gene3D" id="3.40.190.10">
    <property type="entry name" value="Periplasmic binding protein-like II"/>
    <property type="match status" value="2"/>
</dbReference>
<organism evidence="2 3">
    <name type="scientific">Paraphaeosphaeria sporulosa</name>
    <dbReference type="NCBI Taxonomy" id="1460663"/>
    <lineage>
        <taxon>Eukaryota</taxon>
        <taxon>Fungi</taxon>
        <taxon>Dikarya</taxon>
        <taxon>Ascomycota</taxon>
        <taxon>Pezizomycotina</taxon>
        <taxon>Dothideomycetes</taxon>
        <taxon>Pleosporomycetidae</taxon>
        <taxon>Pleosporales</taxon>
        <taxon>Massarineae</taxon>
        <taxon>Didymosphaeriaceae</taxon>
        <taxon>Paraphaeosphaeria</taxon>
    </lineage>
</organism>
<dbReference type="Pfam" id="PF12849">
    <property type="entry name" value="PBP_like_2"/>
    <property type="match status" value="1"/>
</dbReference>
<dbReference type="AlphaFoldDB" id="A0A177CVR8"/>
<dbReference type="STRING" id="1460663.A0A177CVR8"/>
<dbReference type="InParanoid" id="A0A177CVR8"/>
<keyword evidence="3" id="KW-1185">Reference proteome</keyword>
<dbReference type="OrthoDB" id="10260248at2759"/>
<dbReference type="InterPro" id="IPR024370">
    <property type="entry name" value="PBP_domain"/>
</dbReference>
<evidence type="ECO:0000313" key="3">
    <source>
        <dbReference type="Proteomes" id="UP000077069"/>
    </source>
</evidence>
<reference evidence="2 3" key="1">
    <citation type="submission" date="2016-05" db="EMBL/GenBank/DDBJ databases">
        <title>Comparative analysis of secretome profiles of manganese(II)-oxidizing ascomycete fungi.</title>
        <authorList>
            <consortium name="DOE Joint Genome Institute"/>
            <person name="Zeiner C.A."/>
            <person name="Purvine S.O."/>
            <person name="Zink E.M."/>
            <person name="Wu S."/>
            <person name="Pasa-Tolic L."/>
            <person name="Chaput D.L."/>
            <person name="Haridas S."/>
            <person name="Grigoriev I.V."/>
            <person name="Santelli C.M."/>
            <person name="Hansel C.M."/>
        </authorList>
    </citation>
    <scope>NUCLEOTIDE SEQUENCE [LARGE SCALE GENOMIC DNA]</scope>
    <source>
        <strain evidence="2 3">AP3s5-JAC2a</strain>
    </source>
</reference>
<accession>A0A177CVR8</accession>